<proteinExistence type="predicted"/>
<sequence length="156" mass="17970">MDYHQSLLYLLHYCNYKALKTTAECVMLPPREGCYEACGILKELFGRPQEVMRSLLEGLMRGLHISSLDSGALSTLAVRIESCMIALEQINYTFDLSSLMTLKRVVVGRSYTLQYKGTERFERLTQSGREPRLSKLVELVHFTARIARIRFRQLES</sequence>
<dbReference type="Proteomes" id="UP000316759">
    <property type="component" value="Unassembled WGS sequence"/>
</dbReference>
<organism evidence="1 2">
    <name type="scientific">Fasciola gigantica</name>
    <name type="common">Giant liver fluke</name>
    <dbReference type="NCBI Taxonomy" id="46835"/>
    <lineage>
        <taxon>Eukaryota</taxon>
        <taxon>Metazoa</taxon>
        <taxon>Spiralia</taxon>
        <taxon>Lophotrochozoa</taxon>
        <taxon>Platyhelminthes</taxon>
        <taxon>Trematoda</taxon>
        <taxon>Digenea</taxon>
        <taxon>Plagiorchiida</taxon>
        <taxon>Echinostomata</taxon>
        <taxon>Echinostomatoidea</taxon>
        <taxon>Fasciolidae</taxon>
        <taxon>Fasciola</taxon>
    </lineage>
</organism>
<dbReference type="OrthoDB" id="10068075at2759"/>
<evidence type="ECO:0000313" key="1">
    <source>
        <dbReference type="EMBL" id="TPP62226.1"/>
    </source>
</evidence>
<protein>
    <submittedName>
        <fullName evidence="1">Uncharacterized protein</fullName>
    </submittedName>
</protein>
<dbReference type="PANTHER" id="PTHR47331">
    <property type="entry name" value="PHD-TYPE DOMAIN-CONTAINING PROTEIN"/>
    <property type="match status" value="1"/>
</dbReference>
<name>A0A504YPV6_FASGI</name>
<dbReference type="STRING" id="46835.A0A504YPV6"/>
<reference evidence="1 2" key="1">
    <citation type="submission" date="2019-04" db="EMBL/GenBank/DDBJ databases">
        <title>Annotation for the trematode Fasciola gigantica.</title>
        <authorList>
            <person name="Choi Y.-J."/>
        </authorList>
    </citation>
    <scope>NUCLEOTIDE SEQUENCE [LARGE SCALE GENOMIC DNA]</scope>
    <source>
        <strain evidence="1">Uganda_cow_1</strain>
    </source>
</reference>
<accession>A0A504YPV6</accession>
<gene>
    <name evidence="1" type="ORF">FGIG_03470</name>
</gene>
<comment type="caution">
    <text evidence="1">The sequence shown here is derived from an EMBL/GenBank/DDBJ whole genome shotgun (WGS) entry which is preliminary data.</text>
</comment>
<dbReference type="AlphaFoldDB" id="A0A504YPV6"/>
<dbReference type="EMBL" id="SUNJ01007159">
    <property type="protein sequence ID" value="TPP62226.1"/>
    <property type="molecule type" value="Genomic_DNA"/>
</dbReference>
<keyword evidence="2" id="KW-1185">Reference proteome</keyword>
<evidence type="ECO:0000313" key="2">
    <source>
        <dbReference type="Proteomes" id="UP000316759"/>
    </source>
</evidence>